<gene>
    <name evidence="1" type="ORF">ACFOMD_05940</name>
</gene>
<dbReference type="RefSeq" id="WP_380858329.1">
    <property type="nucleotide sequence ID" value="NZ_JBHRXV010000004.1"/>
</dbReference>
<reference evidence="2" key="1">
    <citation type="journal article" date="2019" name="Int. J. Syst. Evol. Microbiol.">
        <title>The Global Catalogue of Microorganisms (GCM) 10K type strain sequencing project: providing services to taxonomists for standard genome sequencing and annotation.</title>
        <authorList>
            <consortium name="The Broad Institute Genomics Platform"/>
            <consortium name="The Broad Institute Genome Sequencing Center for Infectious Disease"/>
            <person name="Wu L."/>
            <person name="Ma J."/>
        </authorList>
    </citation>
    <scope>NUCLEOTIDE SEQUENCE [LARGE SCALE GENOMIC DNA]</scope>
    <source>
        <strain evidence="2">KCTC 42644</strain>
    </source>
</reference>
<protein>
    <submittedName>
        <fullName evidence="1">Uncharacterized protein</fullName>
    </submittedName>
</protein>
<dbReference type="Proteomes" id="UP001595615">
    <property type="component" value="Unassembled WGS sequence"/>
</dbReference>
<accession>A0ABV7X7H6</accession>
<name>A0ABV7X7H6_9SPHN</name>
<keyword evidence="2" id="KW-1185">Reference proteome</keyword>
<comment type="caution">
    <text evidence="1">The sequence shown here is derived from an EMBL/GenBank/DDBJ whole genome shotgun (WGS) entry which is preliminary data.</text>
</comment>
<organism evidence="1 2">
    <name type="scientific">Sphingoaurantiacus capsulatus</name>
    <dbReference type="NCBI Taxonomy" id="1771310"/>
    <lineage>
        <taxon>Bacteria</taxon>
        <taxon>Pseudomonadati</taxon>
        <taxon>Pseudomonadota</taxon>
        <taxon>Alphaproteobacteria</taxon>
        <taxon>Sphingomonadales</taxon>
        <taxon>Sphingosinicellaceae</taxon>
        <taxon>Sphingoaurantiacus</taxon>
    </lineage>
</organism>
<dbReference type="EMBL" id="JBHRXV010000004">
    <property type="protein sequence ID" value="MFC3712099.1"/>
    <property type="molecule type" value="Genomic_DNA"/>
</dbReference>
<evidence type="ECO:0000313" key="1">
    <source>
        <dbReference type="EMBL" id="MFC3712099.1"/>
    </source>
</evidence>
<evidence type="ECO:0000313" key="2">
    <source>
        <dbReference type="Proteomes" id="UP001595615"/>
    </source>
</evidence>
<proteinExistence type="predicted"/>
<sequence length="48" mass="5516">MRDSIDLIVLAEHGHQWVEWLGRLGHRIHLAFRWAGAAFATKGMNSFL</sequence>